<name>A0A1M2VEP8_TRAPU</name>
<accession>A0A1M2VEP8</accession>
<proteinExistence type="predicted"/>
<organism evidence="1 2">
    <name type="scientific">Trametes pubescens</name>
    <name type="common">White-rot fungus</name>
    <dbReference type="NCBI Taxonomy" id="154538"/>
    <lineage>
        <taxon>Eukaryota</taxon>
        <taxon>Fungi</taxon>
        <taxon>Dikarya</taxon>
        <taxon>Basidiomycota</taxon>
        <taxon>Agaricomycotina</taxon>
        <taxon>Agaricomycetes</taxon>
        <taxon>Polyporales</taxon>
        <taxon>Polyporaceae</taxon>
        <taxon>Trametes</taxon>
    </lineage>
</organism>
<dbReference type="AlphaFoldDB" id="A0A1M2VEP8"/>
<dbReference type="EMBL" id="MNAD01001364">
    <property type="protein sequence ID" value="OJT06017.1"/>
    <property type="molecule type" value="Genomic_DNA"/>
</dbReference>
<keyword evidence="2" id="KW-1185">Reference proteome</keyword>
<evidence type="ECO:0000313" key="2">
    <source>
        <dbReference type="Proteomes" id="UP000184267"/>
    </source>
</evidence>
<reference evidence="1 2" key="1">
    <citation type="submission" date="2016-10" db="EMBL/GenBank/DDBJ databases">
        <title>Genome sequence of the basidiomycete white-rot fungus Trametes pubescens.</title>
        <authorList>
            <person name="Makela M.R."/>
            <person name="Granchi Z."/>
            <person name="Peng M."/>
            <person name="De Vries R.P."/>
            <person name="Grigoriev I."/>
            <person name="Riley R."/>
            <person name="Hilden K."/>
        </authorList>
    </citation>
    <scope>NUCLEOTIDE SEQUENCE [LARGE SCALE GENOMIC DNA]</scope>
    <source>
        <strain evidence="1 2">FBCC735</strain>
    </source>
</reference>
<gene>
    <name evidence="1" type="ORF">TRAPUB_3204</name>
</gene>
<sequence>MVQSACFEQANVSTIHRAGGQEVRTEVNLERQDAGNRALTWDSASINGTAQQHEQLRIA</sequence>
<dbReference type="Proteomes" id="UP000184267">
    <property type="component" value="Unassembled WGS sequence"/>
</dbReference>
<protein>
    <submittedName>
        <fullName evidence="1">Uncharacterized protein</fullName>
    </submittedName>
</protein>
<comment type="caution">
    <text evidence="1">The sequence shown here is derived from an EMBL/GenBank/DDBJ whole genome shotgun (WGS) entry which is preliminary data.</text>
</comment>
<evidence type="ECO:0000313" key="1">
    <source>
        <dbReference type="EMBL" id="OJT06017.1"/>
    </source>
</evidence>